<dbReference type="PANTHER" id="PTHR24179">
    <property type="entry name" value="PROTEIN PHOSPHATASE 1 REGULATORY SUBUNIT 12"/>
    <property type="match status" value="1"/>
</dbReference>
<keyword evidence="1" id="KW-0677">Repeat</keyword>
<feature type="non-terminal residue" evidence="4">
    <location>
        <position position="1"/>
    </location>
</feature>
<dbReference type="InterPro" id="IPR036770">
    <property type="entry name" value="Ankyrin_rpt-contain_sf"/>
</dbReference>
<dbReference type="SMART" id="SM00248">
    <property type="entry name" value="ANK"/>
    <property type="match status" value="1"/>
</dbReference>
<dbReference type="PANTHER" id="PTHR24179:SF32">
    <property type="entry name" value="PROTEIN PHOSPHATASE 1 REGULATORY SUBUNIT"/>
    <property type="match status" value="1"/>
</dbReference>
<dbReference type="SUPFAM" id="SSF48403">
    <property type="entry name" value="Ankyrin repeat"/>
    <property type="match status" value="1"/>
</dbReference>
<name>A0ABN9F8E9_9NEOB</name>
<dbReference type="Gene3D" id="1.25.40.20">
    <property type="entry name" value="Ankyrin repeat-containing domain"/>
    <property type="match status" value="2"/>
</dbReference>
<evidence type="ECO:0000313" key="4">
    <source>
        <dbReference type="EMBL" id="CAI9593315.1"/>
    </source>
</evidence>
<evidence type="ECO:0000256" key="1">
    <source>
        <dbReference type="ARBA" id="ARBA00022737"/>
    </source>
</evidence>
<evidence type="ECO:0000256" key="3">
    <source>
        <dbReference type="PROSITE-ProRule" id="PRU00023"/>
    </source>
</evidence>
<dbReference type="PROSITE" id="PS50088">
    <property type="entry name" value="ANK_REPEAT"/>
    <property type="match status" value="1"/>
</dbReference>
<feature type="repeat" description="ANK" evidence="3">
    <location>
        <begin position="85"/>
        <end position="117"/>
    </location>
</feature>
<reference evidence="4" key="1">
    <citation type="submission" date="2023-05" db="EMBL/GenBank/DDBJ databases">
        <authorList>
            <person name="Stuckert A."/>
        </authorList>
    </citation>
    <scope>NUCLEOTIDE SEQUENCE</scope>
</reference>
<gene>
    <name evidence="4" type="ORF">SPARVUS_LOCUS11515366</name>
</gene>
<proteinExistence type="predicted"/>
<evidence type="ECO:0000313" key="5">
    <source>
        <dbReference type="Proteomes" id="UP001162483"/>
    </source>
</evidence>
<dbReference type="InterPro" id="IPR002110">
    <property type="entry name" value="Ankyrin_rpt"/>
</dbReference>
<dbReference type="InterPro" id="IPR051226">
    <property type="entry name" value="PP1_Regulatory_Subunit"/>
</dbReference>
<comment type="caution">
    <text evidence="4">The sequence shown here is derived from an EMBL/GenBank/DDBJ whole genome shotgun (WGS) entry which is preliminary data.</text>
</comment>
<evidence type="ECO:0000256" key="2">
    <source>
        <dbReference type="ARBA" id="ARBA00023043"/>
    </source>
</evidence>
<accession>A0ABN9F8E9</accession>
<sequence length="126" mass="13722">ASCGFVPIAQYLISKGASVAIANSEGELPLDVAHESAMEKLLKSEVKKQGVDLDAAKKEEQELMLRDARRWLNNGKIEDIRHPTTGATPLHVAAAKGYAEVIRLLLQLGFDVDSRDFDGWTPLHGA</sequence>
<organism evidence="4 5">
    <name type="scientific">Staurois parvus</name>
    <dbReference type="NCBI Taxonomy" id="386267"/>
    <lineage>
        <taxon>Eukaryota</taxon>
        <taxon>Metazoa</taxon>
        <taxon>Chordata</taxon>
        <taxon>Craniata</taxon>
        <taxon>Vertebrata</taxon>
        <taxon>Euteleostomi</taxon>
        <taxon>Amphibia</taxon>
        <taxon>Batrachia</taxon>
        <taxon>Anura</taxon>
        <taxon>Neobatrachia</taxon>
        <taxon>Ranoidea</taxon>
        <taxon>Ranidae</taxon>
        <taxon>Staurois</taxon>
    </lineage>
</organism>
<dbReference type="PROSITE" id="PS50297">
    <property type="entry name" value="ANK_REP_REGION"/>
    <property type="match status" value="1"/>
</dbReference>
<dbReference type="EMBL" id="CATNWA010016510">
    <property type="protein sequence ID" value="CAI9593315.1"/>
    <property type="molecule type" value="Genomic_DNA"/>
</dbReference>
<keyword evidence="5" id="KW-1185">Reference proteome</keyword>
<feature type="non-terminal residue" evidence="4">
    <location>
        <position position="126"/>
    </location>
</feature>
<evidence type="ECO:0008006" key="6">
    <source>
        <dbReference type="Google" id="ProtNLM"/>
    </source>
</evidence>
<dbReference type="Pfam" id="PF13857">
    <property type="entry name" value="Ank_5"/>
    <property type="match status" value="1"/>
</dbReference>
<protein>
    <recommendedName>
        <fullName evidence="6">Protein phosphatase 1 regulatory subunit 12A</fullName>
    </recommendedName>
</protein>
<dbReference type="Proteomes" id="UP001162483">
    <property type="component" value="Unassembled WGS sequence"/>
</dbReference>
<keyword evidence="2 3" id="KW-0040">ANK repeat</keyword>